<dbReference type="InterPro" id="IPR050272">
    <property type="entry name" value="Isochorismatase-like_hydrls"/>
</dbReference>
<dbReference type="RefSeq" id="WP_058283930.1">
    <property type="nucleotide sequence ID" value="NZ_CYUD01000021.1"/>
</dbReference>
<dbReference type="PANTHER" id="PTHR43540">
    <property type="entry name" value="PEROXYUREIDOACRYLATE/UREIDOACRYLATE AMIDOHYDROLASE-RELATED"/>
    <property type="match status" value="1"/>
</dbReference>
<dbReference type="EMBL" id="CYUD01000021">
    <property type="protein sequence ID" value="CUK18984.1"/>
    <property type="molecule type" value="Genomic_DNA"/>
</dbReference>
<name>A0A0P1J109_9RHOB</name>
<proteinExistence type="predicted"/>
<evidence type="ECO:0000313" key="4">
    <source>
        <dbReference type="Proteomes" id="UP000051260"/>
    </source>
</evidence>
<dbReference type="InterPro" id="IPR036380">
    <property type="entry name" value="Isochorismatase-like_sf"/>
</dbReference>
<dbReference type="Proteomes" id="UP000051260">
    <property type="component" value="Unassembled WGS sequence"/>
</dbReference>
<evidence type="ECO:0000259" key="2">
    <source>
        <dbReference type="Pfam" id="PF00857"/>
    </source>
</evidence>
<reference evidence="4" key="1">
    <citation type="submission" date="2015-09" db="EMBL/GenBank/DDBJ databases">
        <authorList>
            <person name="Rodrigo-Torres L."/>
            <person name="Arahal D.R."/>
        </authorList>
    </citation>
    <scope>NUCLEOTIDE SEQUENCE [LARGE SCALE GENOMIC DNA]</scope>
    <source>
        <strain evidence="4">CECT 5091</strain>
    </source>
</reference>
<evidence type="ECO:0000256" key="1">
    <source>
        <dbReference type="ARBA" id="ARBA00022801"/>
    </source>
</evidence>
<protein>
    <submittedName>
        <fullName evidence="3">Streptothricin hydrolase</fullName>
        <ecNumber evidence="3">3.5.2.19</ecNumber>
    </submittedName>
</protein>
<dbReference type="Pfam" id="PF00857">
    <property type="entry name" value="Isochorismatase"/>
    <property type="match status" value="1"/>
</dbReference>
<gene>
    <name evidence="3" type="primary">sttH</name>
    <name evidence="3" type="ORF">RUE5091_04327</name>
</gene>
<dbReference type="GO" id="GO:0016787">
    <property type="term" value="F:hydrolase activity"/>
    <property type="evidence" value="ECO:0007669"/>
    <property type="project" value="UniProtKB-KW"/>
</dbReference>
<dbReference type="OrthoDB" id="9794942at2"/>
<dbReference type="STRING" id="1715692.RUE5091_04327"/>
<accession>A0A0P1J109</accession>
<keyword evidence="4" id="KW-1185">Reference proteome</keyword>
<organism evidence="3 4">
    <name type="scientific">Ruegeria denitrificans</name>
    <dbReference type="NCBI Taxonomy" id="1715692"/>
    <lineage>
        <taxon>Bacteria</taxon>
        <taxon>Pseudomonadati</taxon>
        <taxon>Pseudomonadota</taxon>
        <taxon>Alphaproteobacteria</taxon>
        <taxon>Rhodobacterales</taxon>
        <taxon>Roseobacteraceae</taxon>
        <taxon>Ruegeria</taxon>
    </lineage>
</organism>
<dbReference type="AlphaFoldDB" id="A0A0P1J109"/>
<dbReference type="EC" id="3.5.2.19" evidence="3"/>
<feature type="domain" description="Isochorismatase-like" evidence="2">
    <location>
        <begin position="3"/>
        <end position="145"/>
    </location>
</feature>
<dbReference type="InterPro" id="IPR000868">
    <property type="entry name" value="Isochorismatase-like_dom"/>
</dbReference>
<keyword evidence="1 3" id="KW-0378">Hydrolase</keyword>
<evidence type="ECO:0000313" key="3">
    <source>
        <dbReference type="EMBL" id="CUK18984.1"/>
    </source>
</evidence>
<dbReference type="Gene3D" id="3.40.50.850">
    <property type="entry name" value="Isochorismatase-like"/>
    <property type="match status" value="1"/>
</dbReference>
<dbReference type="PANTHER" id="PTHR43540:SF1">
    <property type="entry name" value="ISOCHORISMATASE HYDROLASE"/>
    <property type="match status" value="1"/>
</dbReference>
<dbReference type="SUPFAM" id="SSF52499">
    <property type="entry name" value="Isochorismatase-like hydrolases"/>
    <property type="match status" value="1"/>
</dbReference>
<sequence length="182" mass="19209">MKTALLVIDVQMALAHEDASGTERSCPEAESNITQLLEKFRSDRGTIVHVHHHGTDPDDPFHPDAPGCAVQPFAAPANDEPLVVKTGSSGFVGTPLQAILQDAGVERVILCGATANHCVESTTRSAADLGFQPIYTADAVWTYGLTGPDGQSHSAHQVHSVSMATLEGEIAEVKSTKDVLAM</sequence>